<evidence type="ECO:0000313" key="2">
    <source>
        <dbReference type="Proteomes" id="UP001241605"/>
    </source>
</evidence>
<name>A0ABY8QH06_9RHOB</name>
<dbReference type="EMBL" id="CP124616">
    <property type="protein sequence ID" value="WGW03922.1"/>
    <property type="molecule type" value="Genomic_DNA"/>
</dbReference>
<reference evidence="1 2" key="1">
    <citation type="submission" date="2023-05" db="EMBL/GenBank/DDBJ databases">
        <title>YMD87, complete Genome.</title>
        <authorList>
            <person name="Zhang J."/>
            <person name="Xu X."/>
        </authorList>
    </citation>
    <scope>NUCLEOTIDE SEQUENCE [LARGE SCALE GENOMIC DNA]</scope>
    <source>
        <strain evidence="1 2">YMD87</strain>
    </source>
</reference>
<dbReference type="GO" id="GO:0016757">
    <property type="term" value="F:glycosyltransferase activity"/>
    <property type="evidence" value="ECO:0007669"/>
    <property type="project" value="UniProtKB-KW"/>
</dbReference>
<keyword evidence="2" id="KW-1185">Reference proteome</keyword>
<protein>
    <submittedName>
        <fullName evidence="1">Glycosyltransferase family 2 protein</fullName>
        <ecNumber evidence="1">2.4.-.-</ecNumber>
    </submittedName>
</protein>
<keyword evidence="1" id="KW-0808">Transferase</keyword>
<proteinExistence type="predicted"/>
<dbReference type="Pfam" id="PF13704">
    <property type="entry name" value="Glyco_tranf_2_4"/>
    <property type="match status" value="1"/>
</dbReference>
<dbReference type="RefSeq" id="WP_282300552.1">
    <property type="nucleotide sequence ID" value="NZ_CP124616.1"/>
</dbReference>
<sequence>MTELVWGTVSTVLEPPQILLSFVAHHLQAGAGVMHLYLDQPIPEFQAQVRGKDRVRVTVCDDAYWQSQHNRPRPEDSRYRQVLNANHAYRQAGCDWLAHIDADEFLIRVPLLKAFLARQPTSVQAVSVSNAERVHLCRPWGVPAQKTVFDGLFRKPFDGGDTDRIAKVYGKGAEYLQRGFSGYPIGKTLFRTGAGLRVDIHQPGPREAWQSGVNPARRWFSRIGLLHVDGFTRAHWERKMRKRLDAQSGQPKVRQNPARGRQAEVFTSAVTGGPDVDWLFRATRTVTLVQAARLLRYRKLAPVRLDVSAALAAEFPGLDVDLSPAAIDAALAEQESGRG</sequence>
<accession>A0ABY8QH06</accession>
<organism evidence="1 2">
    <name type="scientific">Tropicibacter oceani</name>
    <dbReference type="NCBI Taxonomy" id="3058420"/>
    <lineage>
        <taxon>Bacteria</taxon>
        <taxon>Pseudomonadati</taxon>
        <taxon>Pseudomonadota</taxon>
        <taxon>Alphaproteobacteria</taxon>
        <taxon>Rhodobacterales</taxon>
        <taxon>Roseobacteraceae</taxon>
        <taxon>Tropicibacter</taxon>
    </lineage>
</organism>
<evidence type="ECO:0000313" key="1">
    <source>
        <dbReference type="EMBL" id="WGW03922.1"/>
    </source>
</evidence>
<gene>
    <name evidence="1" type="ORF">QF118_18710</name>
</gene>
<keyword evidence="1" id="KW-0328">Glycosyltransferase</keyword>
<dbReference type="EC" id="2.4.-.-" evidence="1"/>
<dbReference type="Proteomes" id="UP001241605">
    <property type="component" value="Chromosome"/>
</dbReference>